<feature type="transmembrane region" description="Helical" evidence="22">
    <location>
        <begin position="187"/>
        <end position="207"/>
    </location>
</feature>
<reference evidence="26 27" key="1">
    <citation type="submission" date="2019-07" db="EMBL/GenBank/DDBJ databases">
        <title>Finished genome of Venturia effusa.</title>
        <authorList>
            <person name="Young C.A."/>
            <person name="Cox M.P."/>
            <person name="Ganley A.R.D."/>
            <person name="David W.J."/>
        </authorList>
    </citation>
    <scope>NUCLEOTIDE SEQUENCE [LARGE SCALE GENOMIC DNA]</scope>
    <source>
        <strain evidence="27">albino</strain>
    </source>
</reference>
<evidence type="ECO:0000256" key="22">
    <source>
        <dbReference type="SAM" id="Phobius"/>
    </source>
</evidence>
<comment type="subcellular location">
    <subcellularLocation>
        <location evidence="1">Cell membrane</location>
        <topology evidence="1">Peripheral membrane protein</topology>
        <orientation evidence="1">Cytoplasmic side</orientation>
    </subcellularLocation>
    <subcellularLocation>
        <location evidence="18">Vacuole membrane</location>
        <topology evidence="18">Peripheral membrane protein</topology>
        <orientation evidence="18">Cytoplasmic side</orientation>
    </subcellularLocation>
</comment>
<dbReference type="SUPFAM" id="SSF47212">
    <property type="entry name" value="FKBP12-rapamycin-binding domain of FKBP-rapamycin-associated protein (FRAP)"/>
    <property type="match status" value="1"/>
</dbReference>
<dbReference type="GO" id="GO:0010972">
    <property type="term" value="P:negative regulation of G2/M transition of mitotic cell cycle"/>
    <property type="evidence" value="ECO:0007669"/>
    <property type="project" value="UniProtKB-ARBA"/>
</dbReference>
<dbReference type="GO" id="GO:0005524">
    <property type="term" value="F:ATP binding"/>
    <property type="evidence" value="ECO:0007669"/>
    <property type="project" value="UniProtKB-KW"/>
</dbReference>
<evidence type="ECO:0000256" key="11">
    <source>
        <dbReference type="ARBA" id="ARBA00022777"/>
    </source>
</evidence>
<feature type="transmembrane region" description="Helical" evidence="22">
    <location>
        <begin position="324"/>
        <end position="350"/>
    </location>
</feature>
<evidence type="ECO:0000256" key="19">
    <source>
        <dbReference type="ARBA" id="ARBA00047899"/>
    </source>
</evidence>
<dbReference type="InterPro" id="IPR050517">
    <property type="entry name" value="DDR_Repair_Kinase"/>
</dbReference>
<dbReference type="InterPro" id="IPR036940">
    <property type="entry name" value="PI3/4_kinase_cat_sf"/>
</dbReference>
<dbReference type="FunFam" id="1.20.120.150:FF:000001">
    <property type="entry name" value="Serine/threonine-protein kinase TOR"/>
    <property type="match status" value="1"/>
</dbReference>
<protein>
    <recommendedName>
        <fullName evidence="4">non-specific serine/threonine protein kinase</fullName>
        <ecNumber evidence="4">2.7.11.1</ecNumber>
    </recommendedName>
</protein>
<keyword evidence="27" id="KW-1185">Reference proteome</keyword>
<dbReference type="FunFam" id="1.25.10.10:FF:000487">
    <property type="entry name" value="Serine/threonine-protein kinase TOR"/>
    <property type="match status" value="1"/>
</dbReference>
<dbReference type="InterPro" id="IPR014009">
    <property type="entry name" value="PIK_FAT"/>
</dbReference>
<dbReference type="InterPro" id="IPR036738">
    <property type="entry name" value="FRB_sf"/>
</dbReference>
<dbReference type="GO" id="GO:0038202">
    <property type="term" value="P:TORC1 signaling"/>
    <property type="evidence" value="ECO:0007669"/>
    <property type="project" value="TreeGrafter"/>
</dbReference>
<dbReference type="InterPro" id="IPR036188">
    <property type="entry name" value="FAD/NAD-bd_sf"/>
</dbReference>
<keyword evidence="14" id="KW-0560">Oxidoreductase</keyword>
<dbReference type="InterPro" id="IPR011009">
    <property type="entry name" value="Kinase-like_dom_sf"/>
</dbReference>
<dbReference type="InterPro" id="IPR000403">
    <property type="entry name" value="PI3/4_kinase_cat_dom"/>
</dbReference>
<dbReference type="GO" id="GO:0016491">
    <property type="term" value="F:oxidoreductase activity"/>
    <property type="evidence" value="ECO:0007669"/>
    <property type="project" value="UniProtKB-KW"/>
</dbReference>
<feature type="region of interest" description="Disordered" evidence="21">
    <location>
        <begin position="2781"/>
        <end position="2809"/>
    </location>
</feature>
<dbReference type="PROSITE" id="PS51190">
    <property type="entry name" value="FATC"/>
    <property type="match status" value="1"/>
</dbReference>
<keyword evidence="13" id="KW-0067">ATP-binding</keyword>
<dbReference type="PRINTS" id="PR00420">
    <property type="entry name" value="RNGMNOXGNASE"/>
</dbReference>
<feature type="transmembrane region" description="Helical" evidence="22">
    <location>
        <begin position="73"/>
        <end position="92"/>
    </location>
</feature>
<dbReference type="Gene3D" id="1.25.10.10">
    <property type="entry name" value="Leucine-rich Repeat Variant"/>
    <property type="match status" value="4"/>
</dbReference>
<dbReference type="GO" id="GO:0004674">
    <property type="term" value="F:protein serine/threonine kinase activity"/>
    <property type="evidence" value="ECO:0007669"/>
    <property type="project" value="UniProtKB-KW"/>
</dbReference>
<dbReference type="SMART" id="SM00146">
    <property type="entry name" value="PI3Kc"/>
    <property type="match status" value="1"/>
</dbReference>
<dbReference type="InterPro" id="IPR026683">
    <property type="entry name" value="TOR_cat"/>
</dbReference>
<dbReference type="EC" id="2.7.11.1" evidence="4"/>
<dbReference type="PROSITE" id="PS00915">
    <property type="entry name" value="PI3_4_KINASE_1"/>
    <property type="match status" value="1"/>
</dbReference>
<evidence type="ECO:0000256" key="17">
    <source>
        <dbReference type="ARBA" id="ARBA00025079"/>
    </source>
</evidence>
<sequence length="3601" mass="406874">MSSAPGTKQVPLPFPDLQQLMAKRQRIMHYSPDGISKHRERLDLFIDLIWAGIIGNLSEVFTSLYFQEGSPGNAVGLFLLLFLPAWRIWNFLREFLNNYYMDDGKIVAVFVQPTKHLKWLRHGTGFQRIFIFWIFILSLFFGNSVAYFAEEPERIKRILIVLYLSTRGSFLLVELIYSIWIPWLRHLVIINFIAVSPVTGLWLASYYTTGLNSAGAAIAAVGWEYFIPLVMDSPFANRFIPTNYRKEVDPDHLKTRMASFFIITVREGVLVLIKGGPLGIGIHRASTLAIWPLLFYFLLSYLYFNRDQSVKYIPAVRQKGWRTLMWIFFHIPLFASFITLSSSVLFVLRVSNGTGEGTEGETLKEEETAALIYRAIWNMAGSLALIVLSMTFQALADKPLDPLGILLVNNRYIRLCSRITYILVVTLVPLKEDLKVTTFLAICGVGLGIIVWWEWIVCLEQPARLLEPKGLTTLIKEKAIMGRRASSMIVSKDSLDRLFLELKSKTDETRLKAAYALRQNLEAAHRELPSSQFSVHYNDVTARISQLCVQGSDTNERIGGIHALNALIDFKGDDAGQKTTRFASFLRTILRGNDTTAMIYAARALGRLATPGGTITAELVEAEVKTALEHLQTDRQENRRFAAVLILRELARSSPTLLFTWVPQILEVVWVALRDQKVMIRESAAEAVSACFEIMAARDSEMRQKWFTRVYEEVQRGFQQNTVDAIHGSLLTIKELLLKGNMFMHGPRYKEACEMILRYKDHKDGLIRREVINIIPTLASYAPAEFTSNYLHQCMLHLQGLIKRDKDRSPAFVAVGKVASAVGSSIAPYLEGILGYIKEGLALKARNKNINEQPIFECLSMISIAVGQALSKHMMTLLDPVFACGLSDSLTQALVDMAHYIPPAKGVIQEKLLDLLSQVLSGRPFMPLGSPYHSTSLPQIWTRDHKDPSTIETREAEIALALHTLGSFDFSGHVLNEFVRDVAIRYVDADNPEIRKAAALTCCQLFVRDPIVYQTSHHAIQVVGDVIEKLLTVGVADPEPDIRRTVLLSLDARFDRHLGKAENVRTLFLALNDEVFTIREAAMTIIGRLTNINPAYVFPSLRKVLIQLLTDIEYSNSARNKEESAKLISHLVGASSKLIKPYVQPMIKVLLPKAKDSNPEVASTTLQAIGNLADVGGEDMKEFIPELMIILIENLQDLSSDSKRTAALHALGQLALSCGYVIEPYKEYPELLGILKNIVKLEPAGPLRREAVKLIGILGALDPDEQDKLVERPLENTLTEEEEEVTSDVGLIMRGITPSTEEYYPKIVINTLLGLLKDTSLTQYHTQVIEAVMNIYQTMGLKCVSFLKNVVAGFISVIKAGGVSAAEGYFNQLSQLVRIVRQHIRPHLSVILKAIEEFWSSSSQLQATILSLIEAIARALEGEFKVYLANVLPLMLGVLDQDTTSKRLPSQRVLHAFLIFGSSAEEYMHLIIPVIIRMFDKPGQPLHIRKQAIETLGRLSRQVNISEFAARIIHPLARVLSGNDVSLKQTALDTLCALIFQLGPDYIHFVPAINKILTAHKVPHSNYALIVSKLQKQEPLPQDLSPDERYGDDDDDHIVADVPLKKLAVNQQHLKNAWEASQKSTREDWIEWMRRFSVELLRESPQQALRACSLLASIYNPIARALFNSAFVSCWTELYDQYQEELVHAIETALTSQDIPPEILQMLLNLAEFMEHDDKALPIDVRVLGMYAAKCHAFAKALHYKELEFNAEQNPSAVEALISINNQLQQYDAAFGILRKAQNYHDVELKETWYEKLFRWEEALQSYQKREKEEGDSFETTMGKMRCLHALGEWETLSSLAQDKWIHANTDVRKTIAPLAAAAAWGLGQWELMDNYLSVMKSTSPDRSFFGAILSIHRNQFDDANAHIDKARGLLETELSALLGESYDRAYLQILRVQMLAELEEIMTYKQNSNNPEKLATMRGTWMKRLRGCQANPEVWQRMLKVRALVISPKDNQQMWIKFTNLCRKNQRMGLAEKSLNGLLDTNEKVSVYIRQEGHNIPYPVSYATFKYLWADGDRIGALDTLKAFSARVSDDLQIRAREISIRQPNMSVNGNSELNGSMTAMSLSTAPSHKDVEEDRKLLAKCYLKQGEWQTAIHGGDWQHDDVNEILAAYNSATRYNKHWYKAWHAWALANFEVVTSKTSQAERETIEISTNDVHSYVVPAIEGFFRSISLSSSSSLQDTLRLLTLWFAHGGHPEVNNAVVDGIGTVSVDTWLEVIPQLLARINQPNVKVRQAIHKLINDVGRAHPQAMVFPLTVSMKSGAGTDSRRSRSAAQLMDAMRQHSPVLVEQADLVSHELIRIAVLWHEQWHEGLEEASRLYFGDHNIEGMFATLSPLHAMLDKGPETLREVSFIQSFGRELQEAKDWCSTYRQTSEIGDLNQAWDLYYQVFRKIARQLPSLMTLELQYVSPKLKEVKNLDLAVPGTYESGKPVIRISFFDPISSVIQSKQRPRKLNLRGSDGKDHKYLLKGHEDIRQDERVMQLFGLCNTLLENDNECRKRHLNIQRYAAIPLSTQSGLLGWVPYSDTLHVLIREYRDSRKILLNIEHRIMLQMAPDYDSLTLMQKVEVFGYALDNTTGQDLYRVLWLKSESSEAWLGRRTNYTRSLAVMSMVGYILGLGDRHPSNLMLDRNTGKIVHIDFGDCFEVAMNRDKYPERVPFRLTRMLTYAMEVSNIEGSYRTTCEHVMRVLRQNKESVMAVLEAFIHDPLLTWRLDKQDEPPEPGFNSERRNSLMSGIESRMPATNGVPESGRPDNYRPRNRSSAIPKPIDEKEAKEVQNAKAIQVLARVKEKLTGRDFKAAEELKVDLQVDQLIREATNLENLCQHYIDARHGTLWKMSALGWTGDWDGLPIRKDDFEQYRSLFSLYLDVQKSLDIEHLSDHEARGRWKSFLKKWNRGALSEGWYDPATKKKADAATKAPRSSSPTTEPAISRRNGSPDDGGMAPIVAADDGSDDDFGPALPPQTAVSQMATGPRRFEKRVGPAIPNLQDLKYRDELLTEDQIIAREDLKNLRKQDRNSQKERLEELAPRADPGSRERKLEKKKEVSTLVASARDAKEGGTEEVEESDLMGDDGIEGYKKRKKEQEKKKSERDVRKEELWRMRAEERQERLKAYKEKEDKTMDMFKRLAAQRFGAGVGINLQPSAVLILRDLGLLSALESIAIKTKELNYYNRHGDSILQEPRGLDAGYRIPQLSIHRGELQMMLLDAVKERLGSHRIHLDHRFTGFEQDESAGTITASFKRSTDSSAPALIPSKTADMLIAADGINSTARRILYPNEGPPRFSGRILWRGCVERLPYLTGASMIWAGHANQKFIAYPISNRSAQKGKSLVNWICELRVRKEDDPDLTPPVTDWTNAVSKDKFLGPFEGWRDVGTLDVVALVAETEKVFEFPMCDRDPIDGWSFGRLTLLGDAAHPMYPIGSNGASQAILDAEALTNSLLNTFAAASSKNKRTTLNIPEALKEYQNQRLPPTAQIVLANRANGPDHVMQIAEERAPDGFKDIHDIIEKEELDGIGLAYKAIAGFEVEAVNKKAAEKEGIADKMGLKSPKAWLSGVREET</sequence>
<dbReference type="InterPro" id="IPR003151">
    <property type="entry name" value="PIK-rel_kinase_FAT"/>
</dbReference>
<keyword evidence="16" id="KW-0131">Cell cycle</keyword>
<dbReference type="Pfam" id="PF02260">
    <property type="entry name" value="FATC"/>
    <property type="match status" value="1"/>
</dbReference>
<comment type="subunit">
    <text evidence="3">Associates with DNA double-strand breaks.</text>
</comment>
<dbReference type="GO" id="GO:0005634">
    <property type="term" value="C:nucleus"/>
    <property type="evidence" value="ECO:0007669"/>
    <property type="project" value="TreeGrafter"/>
</dbReference>
<dbReference type="InterPro" id="IPR016024">
    <property type="entry name" value="ARM-type_fold"/>
</dbReference>
<feature type="transmembrane region" description="Helical" evidence="22">
    <location>
        <begin position="129"/>
        <end position="148"/>
    </location>
</feature>
<dbReference type="GO" id="GO:1905356">
    <property type="term" value="P:regulation of snRNA pseudouridine synthesis"/>
    <property type="evidence" value="ECO:0007669"/>
    <property type="project" value="UniProtKB-ARBA"/>
</dbReference>
<evidence type="ECO:0000256" key="13">
    <source>
        <dbReference type="ARBA" id="ARBA00022840"/>
    </source>
</evidence>
<evidence type="ECO:0000259" key="23">
    <source>
        <dbReference type="PROSITE" id="PS50290"/>
    </source>
</evidence>
<dbReference type="GO" id="GO:0005886">
    <property type="term" value="C:plasma membrane"/>
    <property type="evidence" value="ECO:0007669"/>
    <property type="project" value="UniProtKB-SubCell"/>
</dbReference>
<dbReference type="SMART" id="SM01345">
    <property type="entry name" value="Rapamycin_bind"/>
    <property type="match status" value="1"/>
</dbReference>
<name>A0A517LHX3_9PEZI</name>
<dbReference type="InterPro" id="IPR057564">
    <property type="entry name" value="HEAT_ATR"/>
</dbReference>
<dbReference type="Gene3D" id="1.10.1070.11">
    <property type="entry name" value="Phosphatidylinositol 3-/4-kinase, catalytic domain"/>
    <property type="match status" value="1"/>
</dbReference>
<keyword evidence="11" id="KW-0418">Kinase</keyword>
<keyword evidence="9" id="KW-0677">Repeat</keyword>
<keyword evidence="22" id="KW-0812">Transmembrane</keyword>
<dbReference type="InterPro" id="IPR009076">
    <property type="entry name" value="FRB_dom"/>
</dbReference>
<dbReference type="Proteomes" id="UP000316270">
    <property type="component" value="Chromosome 13"/>
</dbReference>
<dbReference type="GO" id="GO:0071949">
    <property type="term" value="F:FAD binding"/>
    <property type="evidence" value="ECO:0007669"/>
    <property type="project" value="InterPro"/>
</dbReference>
<evidence type="ECO:0000256" key="14">
    <source>
        <dbReference type="ARBA" id="ARBA00023002"/>
    </source>
</evidence>
<dbReference type="GO" id="GO:0031931">
    <property type="term" value="C:TORC1 complex"/>
    <property type="evidence" value="ECO:0007669"/>
    <property type="project" value="TreeGrafter"/>
</dbReference>
<dbReference type="NCBIfam" id="NF005720">
    <property type="entry name" value="PRK07538.1"/>
    <property type="match status" value="1"/>
</dbReference>
<keyword evidence="15" id="KW-0469">Meiosis</keyword>
<dbReference type="Pfam" id="PF08771">
    <property type="entry name" value="FRB_dom"/>
    <property type="match status" value="1"/>
</dbReference>
<evidence type="ECO:0000256" key="9">
    <source>
        <dbReference type="ARBA" id="ARBA00022737"/>
    </source>
</evidence>
<feature type="transmembrane region" description="Helical" evidence="22">
    <location>
        <begin position="256"/>
        <end position="273"/>
    </location>
</feature>
<keyword evidence="22" id="KW-1133">Transmembrane helix</keyword>
<dbReference type="PROSITE" id="PS51189">
    <property type="entry name" value="FAT"/>
    <property type="match status" value="1"/>
</dbReference>
<feature type="domain" description="FATC" evidence="25">
    <location>
        <begin position="2844"/>
        <end position="2889"/>
    </location>
</feature>
<evidence type="ECO:0000256" key="5">
    <source>
        <dbReference type="ARBA" id="ARBA00022527"/>
    </source>
</evidence>
<dbReference type="Gene3D" id="3.50.50.60">
    <property type="entry name" value="FAD/NAD(P)-binding domain"/>
    <property type="match status" value="1"/>
</dbReference>
<evidence type="ECO:0000256" key="8">
    <source>
        <dbReference type="ARBA" id="ARBA00022679"/>
    </source>
</evidence>
<dbReference type="InterPro" id="IPR024585">
    <property type="entry name" value="mTOR_dom"/>
</dbReference>
<dbReference type="GO" id="GO:0045944">
    <property type="term" value="P:positive regulation of transcription by RNA polymerase II"/>
    <property type="evidence" value="ECO:0007669"/>
    <property type="project" value="UniProtKB-ARBA"/>
</dbReference>
<dbReference type="PROSITE" id="PS00916">
    <property type="entry name" value="PI3_4_KINASE_2"/>
    <property type="match status" value="1"/>
</dbReference>
<organism evidence="26 27">
    <name type="scientific">Venturia effusa</name>
    <dbReference type="NCBI Taxonomy" id="50376"/>
    <lineage>
        <taxon>Eukaryota</taxon>
        <taxon>Fungi</taxon>
        <taxon>Dikarya</taxon>
        <taxon>Ascomycota</taxon>
        <taxon>Pezizomycotina</taxon>
        <taxon>Dothideomycetes</taxon>
        <taxon>Pleosporomycetidae</taxon>
        <taxon>Venturiales</taxon>
        <taxon>Venturiaceae</taxon>
        <taxon>Venturia</taxon>
    </lineage>
</organism>
<dbReference type="STRING" id="50376.A0A517LHX3"/>
<keyword evidence="22" id="KW-0472">Membrane</keyword>
<keyword evidence="7" id="KW-0285">Flavoprotein</keyword>
<accession>A0A517LHX3</accession>
<dbReference type="GO" id="GO:0051321">
    <property type="term" value="P:meiotic cell cycle"/>
    <property type="evidence" value="ECO:0007669"/>
    <property type="project" value="UniProtKB-KW"/>
</dbReference>
<proteinExistence type="inferred from homology"/>
<feature type="compositionally biased region" description="Basic and acidic residues" evidence="21">
    <location>
        <begin position="3125"/>
        <end position="3138"/>
    </location>
</feature>
<dbReference type="InterPro" id="IPR018936">
    <property type="entry name" value="PI3/4_kinase_CS"/>
</dbReference>
<evidence type="ECO:0000256" key="1">
    <source>
        <dbReference type="ARBA" id="ARBA00004413"/>
    </source>
</evidence>
<comment type="catalytic activity">
    <reaction evidence="19">
        <text>L-threonyl-[protein] + ATP = O-phospho-L-threonyl-[protein] + ADP + H(+)</text>
        <dbReference type="Rhea" id="RHEA:46608"/>
        <dbReference type="Rhea" id="RHEA-COMP:11060"/>
        <dbReference type="Rhea" id="RHEA-COMP:11605"/>
        <dbReference type="ChEBI" id="CHEBI:15378"/>
        <dbReference type="ChEBI" id="CHEBI:30013"/>
        <dbReference type="ChEBI" id="CHEBI:30616"/>
        <dbReference type="ChEBI" id="CHEBI:61977"/>
        <dbReference type="ChEBI" id="CHEBI:456216"/>
        <dbReference type="EC" id="2.7.11.1"/>
    </reaction>
</comment>
<evidence type="ECO:0000259" key="24">
    <source>
        <dbReference type="PROSITE" id="PS51189"/>
    </source>
</evidence>
<dbReference type="SUPFAM" id="SSF54373">
    <property type="entry name" value="FAD-linked reductases, C-terminal domain"/>
    <property type="match status" value="1"/>
</dbReference>
<dbReference type="Gene3D" id="1.20.120.150">
    <property type="entry name" value="FKBP12-rapamycin binding domain"/>
    <property type="match status" value="1"/>
</dbReference>
<dbReference type="SUPFAM" id="SSF56112">
    <property type="entry name" value="Protein kinase-like (PK-like)"/>
    <property type="match status" value="1"/>
</dbReference>
<feature type="transmembrane region" description="Helical" evidence="22">
    <location>
        <begin position="48"/>
        <end position="66"/>
    </location>
</feature>
<feature type="transmembrane region" description="Helical" evidence="22">
    <location>
        <begin position="371"/>
        <end position="392"/>
    </location>
</feature>
<dbReference type="SUPFAM" id="SSF48371">
    <property type="entry name" value="ARM repeat"/>
    <property type="match status" value="1"/>
</dbReference>
<dbReference type="GO" id="GO:0031137">
    <property type="term" value="P:regulation of conjugation with cellular fusion"/>
    <property type="evidence" value="ECO:0007669"/>
    <property type="project" value="UniProtKB-ARBA"/>
</dbReference>
<comment type="similarity">
    <text evidence="2">Belongs to the PI3/PI4-kinase family.</text>
</comment>
<keyword evidence="6" id="KW-0926">Vacuole</keyword>
<evidence type="ECO:0000256" key="10">
    <source>
        <dbReference type="ARBA" id="ARBA00022741"/>
    </source>
</evidence>
<feature type="domain" description="PI3K/PI4K catalytic" evidence="23">
    <location>
        <begin position="2481"/>
        <end position="2797"/>
    </location>
</feature>
<dbReference type="SMART" id="SM01343">
    <property type="entry name" value="FATC"/>
    <property type="match status" value="1"/>
</dbReference>
<dbReference type="InterPro" id="IPR011989">
    <property type="entry name" value="ARM-like"/>
</dbReference>
<dbReference type="Gene3D" id="3.30.9.30">
    <property type="match status" value="1"/>
</dbReference>
<dbReference type="GO" id="GO:0031932">
    <property type="term" value="C:TORC2 complex"/>
    <property type="evidence" value="ECO:0007669"/>
    <property type="project" value="TreeGrafter"/>
</dbReference>
<comment type="function">
    <text evidence="17">Serine/threonine protein kinase which activates checkpoint signaling upon genotoxic stresses such as ionizing radiation (IR), ultraviolet light (UV), or DNA replication stalling, thereby acting as a DNA damage sensor. Recognizes the substrate consensus sequence [ST]-Q. Phosphorylates histone H2A to form H2AS128ph (gamma-H2A) at sites of DNA damage, involved in the regulation of DNA damage response mechanism. Required for the control of telomere length and genome stability.</text>
</comment>
<evidence type="ECO:0000256" key="4">
    <source>
        <dbReference type="ARBA" id="ARBA00012513"/>
    </source>
</evidence>
<keyword evidence="8" id="KW-0808">Transferase</keyword>
<evidence type="ECO:0000256" key="12">
    <source>
        <dbReference type="ARBA" id="ARBA00022827"/>
    </source>
</evidence>
<dbReference type="EMBL" id="CP042197">
    <property type="protein sequence ID" value="QDS75243.1"/>
    <property type="molecule type" value="Genomic_DNA"/>
</dbReference>
<dbReference type="CDD" id="cd05169">
    <property type="entry name" value="PIKKc_TOR"/>
    <property type="match status" value="1"/>
</dbReference>
<feature type="transmembrane region" description="Helical" evidence="22">
    <location>
        <begin position="160"/>
        <end position="181"/>
    </location>
</feature>
<dbReference type="GO" id="GO:0042254">
    <property type="term" value="P:ribosome biogenesis"/>
    <property type="evidence" value="ECO:0007669"/>
    <property type="project" value="UniProtKB-ARBA"/>
</dbReference>
<dbReference type="PROSITE" id="PS50290">
    <property type="entry name" value="PI3_4_KINASE_3"/>
    <property type="match status" value="1"/>
</dbReference>
<feature type="transmembrane region" description="Helical" evidence="22">
    <location>
        <begin position="285"/>
        <end position="304"/>
    </location>
</feature>
<dbReference type="FunFam" id="1.25.10.10:FF:000582">
    <property type="entry name" value="Serine/threonine-protein kinase TOR"/>
    <property type="match status" value="1"/>
</dbReference>
<dbReference type="Pfam" id="PF01494">
    <property type="entry name" value="FAD_binding_3"/>
    <property type="match status" value="1"/>
</dbReference>
<keyword evidence="12" id="KW-0274">FAD</keyword>
<dbReference type="SMART" id="SM01346">
    <property type="entry name" value="DUF3385"/>
    <property type="match status" value="1"/>
</dbReference>
<keyword evidence="5" id="KW-0723">Serine/threonine-protein kinase</keyword>
<dbReference type="Pfam" id="PF23593">
    <property type="entry name" value="HEAT_ATR"/>
    <property type="match status" value="1"/>
</dbReference>
<evidence type="ECO:0000256" key="6">
    <source>
        <dbReference type="ARBA" id="ARBA00022554"/>
    </source>
</evidence>
<dbReference type="Pfam" id="PF00454">
    <property type="entry name" value="PI3_PI4_kinase"/>
    <property type="match status" value="1"/>
</dbReference>
<dbReference type="InterPro" id="IPR003152">
    <property type="entry name" value="FATC_dom"/>
</dbReference>
<dbReference type="Pfam" id="PF11865">
    <property type="entry name" value="mTOR_dom"/>
    <property type="match status" value="1"/>
</dbReference>
<evidence type="ECO:0000256" key="20">
    <source>
        <dbReference type="ARBA" id="ARBA00048679"/>
    </source>
</evidence>
<evidence type="ECO:0000256" key="2">
    <source>
        <dbReference type="ARBA" id="ARBA00011031"/>
    </source>
</evidence>
<feature type="compositionally biased region" description="Acidic residues" evidence="21">
    <location>
        <begin position="3103"/>
        <end position="3117"/>
    </location>
</feature>
<dbReference type="GO" id="GO:0016242">
    <property type="term" value="P:negative regulation of macroautophagy"/>
    <property type="evidence" value="ECO:0007669"/>
    <property type="project" value="TreeGrafter"/>
</dbReference>
<dbReference type="Pfam" id="PF02259">
    <property type="entry name" value="FAT"/>
    <property type="match status" value="1"/>
</dbReference>
<feature type="transmembrane region" description="Helical" evidence="22">
    <location>
        <begin position="214"/>
        <end position="236"/>
    </location>
</feature>
<feature type="transmembrane region" description="Helical" evidence="22">
    <location>
        <begin position="437"/>
        <end position="455"/>
    </location>
</feature>
<dbReference type="SUPFAM" id="SSF51905">
    <property type="entry name" value="FAD/NAD(P)-binding domain"/>
    <property type="match status" value="1"/>
</dbReference>
<dbReference type="GO" id="GO:0000329">
    <property type="term" value="C:fungal-type vacuole membrane"/>
    <property type="evidence" value="ECO:0007669"/>
    <property type="project" value="UniProtKB-ARBA"/>
</dbReference>
<evidence type="ECO:0000256" key="16">
    <source>
        <dbReference type="ARBA" id="ARBA00023306"/>
    </source>
</evidence>
<dbReference type="InterPro" id="IPR002938">
    <property type="entry name" value="FAD-bd"/>
</dbReference>
<dbReference type="Pfam" id="PF13513">
    <property type="entry name" value="HEAT_EZ"/>
    <property type="match status" value="1"/>
</dbReference>
<keyword evidence="10" id="KW-0547">Nucleotide-binding</keyword>
<dbReference type="PANTHER" id="PTHR11139:SF9">
    <property type="entry name" value="SERINE_THREONINE-PROTEIN KINASE MTOR"/>
    <property type="match status" value="1"/>
</dbReference>
<dbReference type="GO" id="GO:0000785">
    <property type="term" value="C:chromatin"/>
    <property type="evidence" value="ECO:0007669"/>
    <property type="project" value="UniProtKB-ARBA"/>
</dbReference>
<dbReference type="PANTHER" id="PTHR11139">
    <property type="entry name" value="ATAXIA TELANGIECTASIA MUTATED ATM -RELATED"/>
    <property type="match status" value="1"/>
</dbReference>
<dbReference type="GO" id="GO:1901992">
    <property type="term" value="P:positive regulation of mitotic cell cycle phase transition"/>
    <property type="evidence" value="ECO:0007669"/>
    <property type="project" value="UniProtKB-ARBA"/>
</dbReference>
<dbReference type="FunFam" id="1.25.10.10:FF:000371">
    <property type="entry name" value="Serine/threonine-protein kinase TOR"/>
    <property type="match status" value="1"/>
</dbReference>
<feature type="domain" description="FAT" evidence="24">
    <location>
        <begin position="1727"/>
        <end position="2304"/>
    </location>
</feature>
<evidence type="ECO:0000256" key="3">
    <source>
        <dbReference type="ARBA" id="ARBA00011370"/>
    </source>
</evidence>
<dbReference type="Gene3D" id="3.30.1010.10">
    <property type="entry name" value="Phosphatidylinositol 3-kinase Catalytic Subunit, Chain A, domain 4"/>
    <property type="match status" value="1"/>
</dbReference>
<feature type="compositionally biased region" description="Basic and acidic residues" evidence="21">
    <location>
        <begin position="3055"/>
        <end position="3088"/>
    </location>
</feature>
<evidence type="ECO:0000313" key="26">
    <source>
        <dbReference type="EMBL" id="QDS75243.1"/>
    </source>
</evidence>
<dbReference type="OrthoDB" id="381190at2759"/>
<feature type="region of interest" description="Disordered" evidence="21">
    <location>
        <begin position="2953"/>
        <end position="3023"/>
    </location>
</feature>
<evidence type="ECO:0000256" key="15">
    <source>
        <dbReference type="ARBA" id="ARBA00023254"/>
    </source>
</evidence>
<evidence type="ECO:0000256" key="18">
    <source>
        <dbReference type="ARBA" id="ARBA00029427"/>
    </source>
</evidence>
<evidence type="ECO:0000313" key="27">
    <source>
        <dbReference type="Proteomes" id="UP000316270"/>
    </source>
</evidence>
<evidence type="ECO:0000256" key="7">
    <source>
        <dbReference type="ARBA" id="ARBA00022630"/>
    </source>
</evidence>
<dbReference type="GO" id="GO:0044877">
    <property type="term" value="F:protein-containing complex binding"/>
    <property type="evidence" value="ECO:0007669"/>
    <property type="project" value="InterPro"/>
</dbReference>
<dbReference type="FunFam" id="1.10.1070.11:FF:000020">
    <property type="entry name" value="Serine/threonine-protein kinase TOR"/>
    <property type="match status" value="1"/>
</dbReference>
<dbReference type="FunFam" id="3.30.1010.10:FF:000004">
    <property type="entry name" value="Serine/threonine-protein kinase TOR"/>
    <property type="match status" value="1"/>
</dbReference>
<evidence type="ECO:0000256" key="21">
    <source>
        <dbReference type="SAM" id="MobiDB-lite"/>
    </source>
</evidence>
<gene>
    <name evidence="26" type="ORF">FKW77_000499</name>
</gene>
<feature type="region of interest" description="Disordered" evidence="21">
    <location>
        <begin position="3055"/>
        <end position="3138"/>
    </location>
</feature>
<comment type="catalytic activity">
    <reaction evidence="20">
        <text>L-seryl-[protein] + ATP = O-phospho-L-seryl-[protein] + ADP + H(+)</text>
        <dbReference type="Rhea" id="RHEA:17989"/>
        <dbReference type="Rhea" id="RHEA-COMP:9863"/>
        <dbReference type="Rhea" id="RHEA-COMP:11604"/>
        <dbReference type="ChEBI" id="CHEBI:15378"/>
        <dbReference type="ChEBI" id="CHEBI:29999"/>
        <dbReference type="ChEBI" id="CHEBI:30616"/>
        <dbReference type="ChEBI" id="CHEBI:83421"/>
        <dbReference type="ChEBI" id="CHEBI:456216"/>
        <dbReference type="EC" id="2.7.11.1"/>
    </reaction>
</comment>
<dbReference type="GO" id="GO:0006995">
    <property type="term" value="P:cellular response to nitrogen starvation"/>
    <property type="evidence" value="ECO:0007669"/>
    <property type="project" value="UniProtKB-ARBA"/>
</dbReference>
<evidence type="ECO:0000259" key="25">
    <source>
        <dbReference type="PROSITE" id="PS51190"/>
    </source>
</evidence>